<keyword evidence="1" id="KW-0677">Repeat</keyword>
<dbReference type="AlphaFoldDB" id="A0A835E7V7"/>
<evidence type="ECO:0000256" key="1">
    <source>
        <dbReference type="ARBA" id="ARBA00022737"/>
    </source>
</evidence>
<evidence type="ECO:0000313" key="5">
    <source>
        <dbReference type="EMBL" id="KAF8666907.1"/>
    </source>
</evidence>
<dbReference type="Gene3D" id="1.20.5.4130">
    <property type="match status" value="1"/>
</dbReference>
<name>A0A835E7V7_9POAL</name>
<feature type="domain" description="Disease resistance protein winged helix" evidence="4">
    <location>
        <begin position="673"/>
        <end position="744"/>
    </location>
</feature>
<keyword evidence="2" id="KW-0611">Plant defense</keyword>
<dbReference type="Gene3D" id="1.10.10.10">
    <property type="entry name" value="Winged helix-like DNA-binding domain superfamily/Winged helix DNA-binding domain"/>
    <property type="match status" value="1"/>
</dbReference>
<dbReference type="InterPro" id="IPR032675">
    <property type="entry name" value="LRR_dom_sf"/>
</dbReference>
<feature type="coiled-coil region" evidence="3">
    <location>
        <begin position="434"/>
        <end position="484"/>
    </location>
</feature>
<evidence type="ECO:0000256" key="3">
    <source>
        <dbReference type="SAM" id="Coils"/>
    </source>
</evidence>
<dbReference type="Pfam" id="PF23559">
    <property type="entry name" value="WHD_DRP"/>
    <property type="match status" value="1"/>
</dbReference>
<evidence type="ECO:0000259" key="4">
    <source>
        <dbReference type="Pfam" id="PF23559"/>
    </source>
</evidence>
<comment type="caution">
    <text evidence="5">The sequence shown here is derived from an EMBL/GenBank/DDBJ whole genome shotgun (WGS) entry which is preliminary data.</text>
</comment>
<dbReference type="PANTHER" id="PTHR23155:SF1062">
    <property type="entry name" value="OS11G0579400 PROTEIN"/>
    <property type="match status" value="1"/>
</dbReference>
<protein>
    <recommendedName>
        <fullName evidence="4">Disease resistance protein winged helix domain-containing protein</fullName>
    </recommendedName>
</protein>
<dbReference type="PANTHER" id="PTHR23155">
    <property type="entry name" value="DISEASE RESISTANCE PROTEIN RP"/>
    <property type="match status" value="1"/>
</dbReference>
<dbReference type="GO" id="GO:0042742">
    <property type="term" value="P:defense response to bacterium"/>
    <property type="evidence" value="ECO:0007669"/>
    <property type="project" value="UniProtKB-ARBA"/>
</dbReference>
<dbReference type="SUPFAM" id="SSF52047">
    <property type="entry name" value="RNI-like"/>
    <property type="match status" value="1"/>
</dbReference>
<dbReference type="OrthoDB" id="688479at2759"/>
<keyword evidence="6" id="KW-1185">Reference proteome</keyword>
<organism evidence="5 6">
    <name type="scientific">Digitaria exilis</name>
    <dbReference type="NCBI Taxonomy" id="1010633"/>
    <lineage>
        <taxon>Eukaryota</taxon>
        <taxon>Viridiplantae</taxon>
        <taxon>Streptophyta</taxon>
        <taxon>Embryophyta</taxon>
        <taxon>Tracheophyta</taxon>
        <taxon>Spermatophyta</taxon>
        <taxon>Magnoliopsida</taxon>
        <taxon>Liliopsida</taxon>
        <taxon>Poales</taxon>
        <taxon>Poaceae</taxon>
        <taxon>PACMAD clade</taxon>
        <taxon>Panicoideae</taxon>
        <taxon>Panicodae</taxon>
        <taxon>Paniceae</taxon>
        <taxon>Anthephorinae</taxon>
        <taxon>Digitaria</taxon>
    </lineage>
</organism>
<dbReference type="FunFam" id="1.10.10.10:FF:000322">
    <property type="entry name" value="Probable disease resistance protein At1g63360"/>
    <property type="match status" value="1"/>
</dbReference>
<keyword evidence="3" id="KW-0175">Coiled coil</keyword>
<sequence>MNSFLLHLARTAPPGGEHDEQVRTWMGQVRLLATDCSSCIDRYVYFSSSDIHLGRGGLRRFLLWAPWFLNKTVAQHRAAVELRALKERAREVGERRQRYDVRIPEKHHLAEAGLTSPLPWAEADADDAAGVDEEDDFVLRDDQSGVALGMPPHLLGHAGRVAILKPRTLDDYFQSKVPELMARDDSDDTMVSAAVMAAPGADQEAVDLAWEALAVEERRHTVVVVDIPRVHMTFQPLRPTDILYYILRELQPDMVEVTREEELYWLLKKQEKIKHAKESLLLGISQQVKEAMAKLDKIKKDIQDKDKHKLLGDVEETQDDCEPDQPKEDCPLVQKPIDELLLLLLLLQSAAPPDQARSKAMRKLATWRDHIFRIAAERLKMLLEFEAVDLAQQQQLQGKFYDARYKYILVKVFLKAGDGGTGPQEQDSTVAGQIKEVISNVREMIHEVQEAQGRDGPVIPQDVSAETEKKMEQIKRMIQDLMENKWITDKIVDNLCSKKIDDDHLRGINRPMLVILMIGEKIDGSTWEENRYALNLLMEHVAGALVVTTTKSTHQAREYCDPKAKEPIEFSPAGLYYDTVLQLTSHHKNQDCCSPKIIRDILHECEPYEFCMKIFAHTFYAKPKRNNEELSKLCSNLQGVSPKSFANVALKVIKFAYNDLPKEYKSCLLYLAIFPQGCNIRRSTLIARWVIEGLITTDEWPTSVRRAEQCFDTLIDRWLVNPGDIGGTGKVKSCIVDDRVHKFITMIAKKQHIVDTRLSLKLAHHFSIFSDIRLRLSDKIENFLQMLSKLYHFSQLKVLDLEGCKCFGKKNKHYLKDICCNLLLLKYGSPLQTAHATSVRFRQVRYTETRLTFKKDEFKTLEYFLLNGSNMTDIIFDDEATCKLEKIVLSLGDGLKLSGVNKLPKLEEIELSDNNFSGSYNRSAGTTTIATNINKKMLFSLLDDAKQITKVTLRSATMKLEDLQILAKMPNVRRLVLLEKSYDESQLTFNKTEFPKLNVLIVNCPGITQISFTAGSCPKLEKFVWTSTKMESLSSIGNLPRLKEIEFKGEFISKEVKEDINKHKNRNYFTHYKLENKVEEKETDRVQECAVAKYPCF</sequence>
<gene>
    <name evidence="5" type="ORF">HU200_053435</name>
</gene>
<proteinExistence type="predicted"/>
<accession>A0A835E7V7</accession>
<dbReference type="Gene3D" id="3.80.10.10">
    <property type="entry name" value="Ribonuclease Inhibitor"/>
    <property type="match status" value="1"/>
</dbReference>
<dbReference type="Proteomes" id="UP000636709">
    <property type="component" value="Unassembled WGS sequence"/>
</dbReference>
<dbReference type="EMBL" id="JACEFO010002305">
    <property type="protein sequence ID" value="KAF8666907.1"/>
    <property type="molecule type" value="Genomic_DNA"/>
</dbReference>
<dbReference type="GO" id="GO:0002758">
    <property type="term" value="P:innate immune response-activating signaling pathway"/>
    <property type="evidence" value="ECO:0007669"/>
    <property type="project" value="UniProtKB-ARBA"/>
</dbReference>
<evidence type="ECO:0000313" key="6">
    <source>
        <dbReference type="Proteomes" id="UP000636709"/>
    </source>
</evidence>
<dbReference type="InterPro" id="IPR036388">
    <property type="entry name" value="WH-like_DNA-bd_sf"/>
</dbReference>
<dbReference type="GO" id="GO:0009626">
    <property type="term" value="P:plant-type hypersensitive response"/>
    <property type="evidence" value="ECO:0007669"/>
    <property type="project" value="UniProtKB-ARBA"/>
</dbReference>
<dbReference type="InterPro" id="IPR044974">
    <property type="entry name" value="Disease_R_plants"/>
</dbReference>
<evidence type="ECO:0000256" key="2">
    <source>
        <dbReference type="ARBA" id="ARBA00022821"/>
    </source>
</evidence>
<dbReference type="InterPro" id="IPR058922">
    <property type="entry name" value="WHD_DRP"/>
</dbReference>
<reference evidence="5" key="1">
    <citation type="submission" date="2020-07" db="EMBL/GenBank/DDBJ databases">
        <title>Genome sequence and genetic diversity analysis of an under-domesticated orphan crop, white fonio (Digitaria exilis).</title>
        <authorList>
            <person name="Bennetzen J.L."/>
            <person name="Chen S."/>
            <person name="Ma X."/>
            <person name="Wang X."/>
            <person name="Yssel A.E.J."/>
            <person name="Chaluvadi S.R."/>
            <person name="Johnson M."/>
            <person name="Gangashetty P."/>
            <person name="Hamidou F."/>
            <person name="Sanogo M.D."/>
            <person name="Zwaenepoel A."/>
            <person name="Wallace J."/>
            <person name="Van De Peer Y."/>
            <person name="Van Deynze A."/>
        </authorList>
    </citation>
    <scope>NUCLEOTIDE SEQUENCE</scope>
    <source>
        <tissue evidence="5">Leaves</tissue>
    </source>
</reference>